<dbReference type="GO" id="GO:0015473">
    <property type="term" value="F:fimbrial usher porin activity"/>
    <property type="evidence" value="ECO:0007669"/>
    <property type="project" value="InterPro"/>
</dbReference>
<dbReference type="EMBL" id="LXEN01000099">
    <property type="protein sequence ID" value="OAT26498.1"/>
    <property type="molecule type" value="Genomic_DNA"/>
</dbReference>
<keyword evidence="3" id="KW-0813">Transport</keyword>
<evidence type="ECO:0000256" key="7">
    <source>
        <dbReference type="ARBA" id="ARBA00022729"/>
    </source>
</evidence>
<evidence type="ECO:0000313" key="13">
    <source>
        <dbReference type="EMBL" id="OAT26498.1"/>
    </source>
</evidence>
<dbReference type="Pfam" id="PF13953">
    <property type="entry name" value="PapC_C"/>
    <property type="match status" value="1"/>
</dbReference>
<organism evidence="13 14">
    <name type="scientific">Proteus myxofaciens ATCC 19692</name>
    <dbReference type="NCBI Taxonomy" id="1354337"/>
    <lineage>
        <taxon>Bacteria</taxon>
        <taxon>Pseudomonadati</taxon>
        <taxon>Pseudomonadota</taxon>
        <taxon>Gammaproteobacteria</taxon>
        <taxon>Enterobacterales</taxon>
        <taxon>Morganellaceae</taxon>
        <taxon>Proteus</taxon>
    </lineage>
</organism>
<feature type="domain" description="PapC-like C-terminal" evidence="11">
    <location>
        <begin position="769"/>
        <end position="826"/>
    </location>
</feature>
<keyword evidence="14" id="KW-1185">Reference proteome</keyword>
<dbReference type="RefSeq" id="WP_066750197.1">
    <property type="nucleotide sequence ID" value="NZ_LXEN01000099.1"/>
</dbReference>
<dbReference type="InterPro" id="IPR025885">
    <property type="entry name" value="PapC_N"/>
</dbReference>
<name>A0A198FNR1_9GAMM</name>
<feature type="signal peptide" evidence="10">
    <location>
        <begin position="1"/>
        <end position="26"/>
    </location>
</feature>
<dbReference type="InterPro" id="IPR042186">
    <property type="entry name" value="FimD_plug_dom"/>
</dbReference>
<dbReference type="InterPro" id="IPR025949">
    <property type="entry name" value="PapC-like_C"/>
</dbReference>
<keyword evidence="6" id="KW-0812">Transmembrane</keyword>
<evidence type="ECO:0000256" key="10">
    <source>
        <dbReference type="SAM" id="SignalP"/>
    </source>
</evidence>
<dbReference type="InterPro" id="IPR043142">
    <property type="entry name" value="PapC-like_C_sf"/>
</dbReference>
<feature type="chain" id="PRO_5008278818" evidence="10">
    <location>
        <begin position="27"/>
        <end position="852"/>
    </location>
</feature>
<sequence>MYKNNIKLRTIFYFCFLAIYANTAHASEYFNPTFLTIGDDNAEENTDIDLTPYETKGGFGAGIYMATIFVNNNRILTKEVNFVKTKDNKIVPSFTPSDLENFGVNLSSTKELKNLSKDSNIDNIAHYIPQYNFSFDYNKQILKLQIPQLYLKPKAINYIPTSLYDEGIPAILFNYNISGSKMRYNHADQKSLFSRFSGGVNFDAWRLRTNFNYNRSWNDSNTKSNSKFNNTYIYRDLIPLNSIVYIGEIDSGSEVAQGYKYKGIKLKTDIGMLPSYERFFAPEIKGVVNSNAQITIKQNGIIIYQNYLSPGPFNIHDITANSGAGDLLVQIKEEDGTTREYIQPFSSLPIMLRPGSLRYQVDLGEYSEESRLDKKDKMVFSGALVYGYNNFFTFYTNSVLSPKYHSILFGSGVSLGELGVISIDSTYSHSQFIEDNKNGQSYKVSYSKNINSIGTTIDFAALRYSTENFYTFDEFNRANIKNNDNIFFSAKKKNSFQASLTQGFNKYGTISFRANKDTYWDTSESYLNLQTSYDNNIENIPYSIIYSIDRYSYDSNNTQRPINRQISLSINIPFSVFSTDERYASMNANYFTSHDNQHNSNQIMGVNGVLPNNKISYSINQSLNNQQNSSNTSSVTLGYQGKVNSSSVTYGYSKDNQFANFNSSGGVILHSQGLTLSKWLGESSSLIEADHANGATTLSGNTSIDNFGFGVVPNLMSYSKNTVSVNPSSLPPNVTLNQTSVNVYPTRGAIVKANFKTKFGYQAIITLLSDKNIPFGAIGTLNDSTDPNTGIVGDNNQIYMSGLPIKGSILIKWGKDKSCTALFDLSSTENNNNENEHEQIIKQLSIRCENNE</sequence>
<keyword evidence="4" id="KW-1134">Transmembrane beta strand</keyword>
<accession>A0A198FNR1</accession>
<dbReference type="GO" id="GO:0009297">
    <property type="term" value="P:pilus assembly"/>
    <property type="evidence" value="ECO:0007669"/>
    <property type="project" value="InterPro"/>
</dbReference>
<proteinExistence type="inferred from homology"/>
<reference evidence="13 14" key="1">
    <citation type="submission" date="2016-04" db="EMBL/GenBank/DDBJ databases">
        <title>ATOL: Assembling a taxonomically balanced genome-scale reconstruction of the evolutionary history of the Enterobacteriaceae.</title>
        <authorList>
            <person name="Plunkett G.III."/>
            <person name="Neeno-Eckwall E.C."/>
            <person name="Glasner J.D."/>
            <person name="Perna N.T."/>
        </authorList>
    </citation>
    <scope>NUCLEOTIDE SEQUENCE [LARGE SCALE GENOMIC DNA]</scope>
    <source>
        <strain evidence="13 14">ATCC 19692</strain>
    </source>
</reference>
<dbReference type="PANTHER" id="PTHR30451">
    <property type="entry name" value="OUTER MEMBRANE USHER PROTEIN"/>
    <property type="match status" value="1"/>
</dbReference>
<dbReference type="PANTHER" id="PTHR30451:SF21">
    <property type="entry name" value="FIMBRIAL USHER DOMAIN-CONTAINING PROTEIN YDET-RELATED"/>
    <property type="match status" value="1"/>
</dbReference>
<evidence type="ECO:0000256" key="2">
    <source>
        <dbReference type="ARBA" id="ARBA00008064"/>
    </source>
</evidence>
<comment type="caution">
    <text evidence="13">The sequence shown here is derived from an EMBL/GenBank/DDBJ whole genome shotgun (WGS) entry which is preliminary data.</text>
</comment>
<dbReference type="Gene3D" id="2.60.40.3110">
    <property type="match status" value="1"/>
</dbReference>
<comment type="similarity">
    <text evidence="2">Belongs to the fimbrial export usher family.</text>
</comment>
<evidence type="ECO:0000259" key="11">
    <source>
        <dbReference type="Pfam" id="PF13953"/>
    </source>
</evidence>
<evidence type="ECO:0000256" key="9">
    <source>
        <dbReference type="ARBA" id="ARBA00023237"/>
    </source>
</evidence>
<dbReference type="Pfam" id="PF13954">
    <property type="entry name" value="PapC_N"/>
    <property type="match status" value="1"/>
</dbReference>
<evidence type="ECO:0000256" key="3">
    <source>
        <dbReference type="ARBA" id="ARBA00022448"/>
    </source>
</evidence>
<keyword evidence="5" id="KW-1029">Fimbrium biogenesis</keyword>
<feature type="domain" description="PapC N-terminal" evidence="12">
    <location>
        <begin position="29"/>
        <end position="178"/>
    </location>
</feature>
<dbReference type="Gene3D" id="3.10.20.410">
    <property type="match status" value="1"/>
</dbReference>
<dbReference type="Gene3D" id="2.60.40.2070">
    <property type="match status" value="1"/>
</dbReference>
<dbReference type="Proteomes" id="UP000094023">
    <property type="component" value="Unassembled WGS sequence"/>
</dbReference>
<dbReference type="AlphaFoldDB" id="A0A198FNR1"/>
<dbReference type="SUPFAM" id="SSF141729">
    <property type="entry name" value="FimD N-terminal domain-like"/>
    <property type="match status" value="1"/>
</dbReference>
<dbReference type="GO" id="GO:0009279">
    <property type="term" value="C:cell outer membrane"/>
    <property type="evidence" value="ECO:0007669"/>
    <property type="project" value="UniProtKB-SubCell"/>
</dbReference>
<evidence type="ECO:0000256" key="1">
    <source>
        <dbReference type="ARBA" id="ARBA00004571"/>
    </source>
</evidence>
<dbReference type="OrthoDB" id="6554712at2"/>
<keyword evidence="8" id="KW-0472">Membrane</keyword>
<evidence type="ECO:0000313" key="14">
    <source>
        <dbReference type="Proteomes" id="UP000094023"/>
    </source>
</evidence>
<gene>
    <name evidence="13" type="ORF">M983_2112</name>
</gene>
<keyword evidence="7 10" id="KW-0732">Signal</keyword>
<evidence type="ECO:0000259" key="12">
    <source>
        <dbReference type="Pfam" id="PF13954"/>
    </source>
</evidence>
<dbReference type="Gene3D" id="2.60.40.2610">
    <property type="entry name" value="Outer membrane usher protein FimD, plug domain"/>
    <property type="match status" value="1"/>
</dbReference>
<dbReference type="Pfam" id="PF00577">
    <property type="entry name" value="Usher"/>
    <property type="match status" value="1"/>
</dbReference>
<protein>
    <submittedName>
        <fullName evidence="13">Outer membrane fimbrial usher protein</fullName>
    </submittedName>
</protein>
<evidence type="ECO:0000256" key="8">
    <source>
        <dbReference type="ARBA" id="ARBA00023136"/>
    </source>
</evidence>
<evidence type="ECO:0000256" key="6">
    <source>
        <dbReference type="ARBA" id="ARBA00022692"/>
    </source>
</evidence>
<dbReference type="STRING" id="1354337.M983_2112"/>
<evidence type="ECO:0000256" key="5">
    <source>
        <dbReference type="ARBA" id="ARBA00022558"/>
    </source>
</evidence>
<comment type="subcellular location">
    <subcellularLocation>
        <location evidence="1">Cell outer membrane</location>
        <topology evidence="1">Multi-pass membrane protein</topology>
    </subcellularLocation>
</comment>
<dbReference type="InterPro" id="IPR037224">
    <property type="entry name" value="PapC_N_sf"/>
</dbReference>
<keyword evidence="9" id="KW-0998">Cell outer membrane</keyword>
<dbReference type="InterPro" id="IPR000015">
    <property type="entry name" value="Fimb_usher"/>
</dbReference>
<evidence type="ECO:0000256" key="4">
    <source>
        <dbReference type="ARBA" id="ARBA00022452"/>
    </source>
</evidence>